<proteinExistence type="predicted"/>
<evidence type="ECO:0000313" key="4">
    <source>
        <dbReference type="Proteomes" id="UP000326924"/>
    </source>
</evidence>
<name>A0A5J5EEZ3_9PEZI</name>
<keyword evidence="4" id="KW-1185">Reference proteome</keyword>
<evidence type="ECO:0000313" key="3">
    <source>
        <dbReference type="EMBL" id="KAA8893801.1"/>
    </source>
</evidence>
<dbReference type="Proteomes" id="UP000326924">
    <property type="component" value="Unassembled WGS sequence"/>
</dbReference>
<evidence type="ECO:0000256" key="2">
    <source>
        <dbReference type="SAM" id="Phobius"/>
    </source>
</evidence>
<keyword evidence="2" id="KW-0472">Membrane</keyword>
<gene>
    <name evidence="3" type="ORF">FN846DRAFT_913638</name>
</gene>
<dbReference type="AlphaFoldDB" id="A0A5J5EEZ3"/>
<dbReference type="InParanoid" id="A0A5J5EEZ3"/>
<feature type="region of interest" description="Disordered" evidence="1">
    <location>
        <begin position="1"/>
        <end position="100"/>
    </location>
</feature>
<dbReference type="EMBL" id="VXIS01000400">
    <property type="protein sequence ID" value="KAA8893801.1"/>
    <property type="molecule type" value="Genomic_DNA"/>
</dbReference>
<comment type="caution">
    <text evidence="3">The sequence shown here is derived from an EMBL/GenBank/DDBJ whole genome shotgun (WGS) entry which is preliminary data.</text>
</comment>
<keyword evidence="2" id="KW-0812">Transmembrane</keyword>
<feature type="transmembrane region" description="Helical" evidence="2">
    <location>
        <begin position="197"/>
        <end position="220"/>
    </location>
</feature>
<evidence type="ECO:0000256" key="1">
    <source>
        <dbReference type="SAM" id="MobiDB-lite"/>
    </source>
</evidence>
<protein>
    <submittedName>
        <fullName evidence="3">Uncharacterized protein</fullName>
    </submittedName>
</protein>
<accession>A0A5J5EEZ3</accession>
<sequence length="231" mass="25286">MTTPKGSHNPSPPHTSHKRSGSPSCDLDDDDDEYNPTPCPRVSKKPKFTGSGTAADPIDLTGDCDSSSHEQRAPSLPPPATAANPVDPTTGAHPATPSEEELWLRRNFPRRRPNTMSGVKWTTFWPVTPPADRFGRIRVGRSCYYDDADNFVRHLHELAKPVPGAHGMADFGRASLRTRLREAGIHRPVLRVLDERSFLLCVHALALVRMLLAITMATIANTPAFAAARVV</sequence>
<organism evidence="3 4">
    <name type="scientific">Sphaerosporella brunnea</name>
    <dbReference type="NCBI Taxonomy" id="1250544"/>
    <lineage>
        <taxon>Eukaryota</taxon>
        <taxon>Fungi</taxon>
        <taxon>Dikarya</taxon>
        <taxon>Ascomycota</taxon>
        <taxon>Pezizomycotina</taxon>
        <taxon>Pezizomycetes</taxon>
        <taxon>Pezizales</taxon>
        <taxon>Pyronemataceae</taxon>
        <taxon>Sphaerosporella</taxon>
    </lineage>
</organism>
<reference evidence="3 4" key="1">
    <citation type="submission" date="2019-09" db="EMBL/GenBank/DDBJ databases">
        <title>Draft genome of the ectomycorrhizal ascomycete Sphaerosporella brunnea.</title>
        <authorList>
            <consortium name="DOE Joint Genome Institute"/>
            <person name="Benucci G.M."/>
            <person name="Marozzi G."/>
            <person name="Antonielli L."/>
            <person name="Sanchez S."/>
            <person name="Marco P."/>
            <person name="Wang X."/>
            <person name="Falini L.B."/>
            <person name="Barry K."/>
            <person name="Haridas S."/>
            <person name="Lipzen A."/>
            <person name="Labutti K."/>
            <person name="Grigoriev I.V."/>
            <person name="Murat C."/>
            <person name="Martin F."/>
            <person name="Albertini E."/>
            <person name="Donnini D."/>
            <person name="Bonito G."/>
        </authorList>
    </citation>
    <scope>NUCLEOTIDE SEQUENCE [LARGE SCALE GENOMIC DNA]</scope>
    <source>
        <strain evidence="3 4">Sb_GMNB300</strain>
    </source>
</reference>
<keyword evidence="2" id="KW-1133">Transmembrane helix</keyword>